<gene>
    <name evidence="1" type="ORF">E4U43_003035</name>
</gene>
<evidence type="ECO:0008006" key="3">
    <source>
        <dbReference type="Google" id="ProtNLM"/>
    </source>
</evidence>
<dbReference type="InterPro" id="IPR027417">
    <property type="entry name" value="P-loop_NTPase"/>
</dbReference>
<dbReference type="CDD" id="cd03109">
    <property type="entry name" value="DTBS"/>
    <property type="match status" value="1"/>
</dbReference>
<evidence type="ECO:0000313" key="1">
    <source>
        <dbReference type="EMBL" id="KAG5995410.1"/>
    </source>
</evidence>
<dbReference type="Pfam" id="PF13500">
    <property type="entry name" value="AAA_26"/>
    <property type="match status" value="1"/>
</dbReference>
<feature type="non-terminal residue" evidence="1">
    <location>
        <position position="65"/>
    </location>
</feature>
<comment type="caution">
    <text evidence="1">The sequence shown here is derived from an EMBL/GenBank/DDBJ whole genome shotgun (WGS) entry which is preliminary data.</text>
</comment>
<dbReference type="OrthoDB" id="425114at2759"/>
<dbReference type="Proteomes" id="UP000748025">
    <property type="component" value="Unassembled WGS sequence"/>
</dbReference>
<dbReference type="EMBL" id="SRPW01002139">
    <property type="protein sequence ID" value="KAG5995410.1"/>
    <property type="molecule type" value="Genomic_DNA"/>
</dbReference>
<proteinExistence type="predicted"/>
<keyword evidence="2" id="KW-1185">Reference proteome</keyword>
<accession>A0A9P7SY03</accession>
<sequence>MKDSPLASLLWRSLRVYQVFGANTDVGKTIFTTLLARTAQRHWQHEHVAFLKPVSTGAEDEADDR</sequence>
<name>A0A9P7SY03_9HYPO</name>
<dbReference type="Gene3D" id="3.40.50.300">
    <property type="entry name" value="P-loop containing nucleotide triphosphate hydrolases"/>
    <property type="match status" value="1"/>
</dbReference>
<evidence type="ECO:0000313" key="2">
    <source>
        <dbReference type="Proteomes" id="UP000748025"/>
    </source>
</evidence>
<dbReference type="SUPFAM" id="SSF52540">
    <property type="entry name" value="P-loop containing nucleoside triphosphate hydrolases"/>
    <property type="match status" value="1"/>
</dbReference>
<dbReference type="AlphaFoldDB" id="A0A9P7SY03"/>
<protein>
    <recommendedName>
        <fullName evidence="3">Dethiobiotin synthase</fullName>
    </recommendedName>
</protein>
<reference evidence="1" key="1">
    <citation type="journal article" date="2020" name="bioRxiv">
        <title>Whole genome comparisons of ergot fungi reveals the divergence and evolution of species within the genus Claviceps are the result of varying mechanisms driving genome evolution and host range expansion.</title>
        <authorList>
            <person name="Wyka S.A."/>
            <person name="Mondo S.J."/>
            <person name="Liu M."/>
            <person name="Dettman J."/>
            <person name="Nalam V."/>
            <person name="Broders K.D."/>
        </authorList>
    </citation>
    <scope>NUCLEOTIDE SEQUENCE</scope>
    <source>
        <strain evidence="1">CCC 602</strain>
    </source>
</reference>
<organism evidence="1 2">
    <name type="scientific">Claviceps pusilla</name>
    <dbReference type="NCBI Taxonomy" id="123648"/>
    <lineage>
        <taxon>Eukaryota</taxon>
        <taxon>Fungi</taxon>
        <taxon>Dikarya</taxon>
        <taxon>Ascomycota</taxon>
        <taxon>Pezizomycotina</taxon>
        <taxon>Sordariomycetes</taxon>
        <taxon>Hypocreomycetidae</taxon>
        <taxon>Hypocreales</taxon>
        <taxon>Clavicipitaceae</taxon>
        <taxon>Claviceps</taxon>
    </lineage>
</organism>